<proteinExistence type="predicted"/>
<reference evidence="1" key="1">
    <citation type="submission" date="2021-01" db="EMBL/GenBank/DDBJ databases">
        <authorList>
            <consortium name="Genoscope - CEA"/>
            <person name="William W."/>
        </authorList>
    </citation>
    <scope>NUCLEOTIDE SEQUENCE</scope>
</reference>
<name>A0A8S1XJH1_PAROT</name>
<gene>
    <name evidence="1" type="ORF">POCTA_138.1.T1230046</name>
</gene>
<dbReference type="Proteomes" id="UP000683925">
    <property type="component" value="Unassembled WGS sequence"/>
</dbReference>
<keyword evidence="2" id="KW-1185">Reference proteome</keyword>
<evidence type="ECO:0000313" key="2">
    <source>
        <dbReference type="Proteomes" id="UP000683925"/>
    </source>
</evidence>
<dbReference type="EMBL" id="CAJJDP010000123">
    <property type="protein sequence ID" value="CAD8200908.1"/>
    <property type="molecule type" value="Genomic_DNA"/>
</dbReference>
<dbReference type="AlphaFoldDB" id="A0A8S1XJH1"/>
<protein>
    <submittedName>
        <fullName evidence="1">Uncharacterized protein</fullName>
    </submittedName>
</protein>
<comment type="caution">
    <text evidence="1">The sequence shown here is derived from an EMBL/GenBank/DDBJ whole genome shotgun (WGS) entry which is preliminary data.</text>
</comment>
<evidence type="ECO:0000313" key="1">
    <source>
        <dbReference type="EMBL" id="CAD8200908.1"/>
    </source>
</evidence>
<organism evidence="1 2">
    <name type="scientific">Paramecium octaurelia</name>
    <dbReference type="NCBI Taxonomy" id="43137"/>
    <lineage>
        <taxon>Eukaryota</taxon>
        <taxon>Sar</taxon>
        <taxon>Alveolata</taxon>
        <taxon>Ciliophora</taxon>
        <taxon>Intramacronucleata</taxon>
        <taxon>Oligohymenophorea</taxon>
        <taxon>Peniculida</taxon>
        <taxon>Parameciidae</taxon>
        <taxon>Paramecium</taxon>
    </lineage>
</organism>
<accession>A0A8S1XJH1</accession>
<sequence>MLGIKQNKLKIYSSDLAYVYIRIMNNSTYYRMSTQIRNHPKMVIILKNSTLTTINFSETVSLGDLIIFKHKHIQIILL</sequence>